<evidence type="ECO:0000313" key="2">
    <source>
        <dbReference type="EMBL" id="KAK9018725.1"/>
    </source>
</evidence>
<feature type="compositionally biased region" description="Polar residues" evidence="1">
    <location>
        <begin position="40"/>
        <end position="61"/>
    </location>
</feature>
<evidence type="ECO:0000256" key="1">
    <source>
        <dbReference type="SAM" id="MobiDB-lite"/>
    </source>
</evidence>
<proteinExistence type="predicted"/>
<reference evidence="2 3" key="1">
    <citation type="journal article" date="2024" name="G3 (Bethesda)">
        <title>Genome assembly of Hibiscus sabdariffa L. provides insights into metabolisms of medicinal natural products.</title>
        <authorList>
            <person name="Kim T."/>
        </authorList>
    </citation>
    <scope>NUCLEOTIDE SEQUENCE [LARGE SCALE GENOMIC DNA]</scope>
    <source>
        <strain evidence="2">TK-2024</strain>
        <tissue evidence="2">Old leaves</tissue>
    </source>
</reference>
<evidence type="ECO:0000313" key="3">
    <source>
        <dbReference type="Proteomes" id="UP001396334"/>
    </source>
</evidence>
<feature type="region of interest" description="Disordered" evidence="1">
    <location>
        <begin position="1"/>
        <end position="97"/>
    </location>
</feature>
<gene>
    <name evidence="2" type="ORF">V6N11_033772</name>
</gene>
<dbReference type="Proteomes" id="UP001396334">
    <property type="component" value="Unassembled WGS sequence"/>
</dbReference>
<organism evidence="2 3">
    <name type="scientific">Hibiscus sabdariffa</name>
    <name type="common">roselle</name>
    <dbReference type="NCBI Taxonomy" id="183260"/>
    <lineage>
        <taxon>Eukaryota</taxon>
        <taxon>Viridiplantae</taxon>
        <taxon>Streptophyta</taxon>
        <taxon>Embryophyta</taxon>
        <taxon>Tracheophyta</taxon>
        <taxon>Spermatophyta</taxon>
        <taxon>Magnoliopsida</taxon>
        <taxon>eudicotyledons</taxon>
        <taxon>Gunneridae</taxon>
        <taxon>Pentapetalae</taxon>
        <taxon>rosids</taxon>
        <taxon>malvids</taxon>
        <taxon>Malvales</taxon>
        <taxon>Malvaceae</taxon>
        <taxon>Malvoideae</taxon>
        <taxon>Hibiscus</taxon>
    </lineage>
</organism>
<accession>A0ABR2S0U9</accession>
<protein>
    <submittedName>
        <fullName evidence="2">Uncharacterized protein</fullName>
    </submittedName>
</protein>
<comment type="caution">
    <text evidence="2">The sequence shown here is derived from an EMBL/GenBank/DDBJ whole genome shotgun (WGS) entry which is preliminary data.</text>
</comment>
<dbReference type="EMBL" id="JBBPBN010000018">
    <property type="protein sequence ID" value="KAK9018725.1"/>
    <property type="molecule type" value="Genomic_DNA"/>
</dbReference>
<feature type="compositionally biased region" description="Pro residues" evidence="1">
    <location>
        <begin position="67"/>
        <end position="79"/>
    </location>
</feature>
<name>A0ABR2S0U9_9ROSI</name>
<keyword evidence="3" id="KW-1185">Reference proteome</keyword>
<sequence length="97" mass="9843">MRKIDVADVVPIQITMPKPAQSEHTEPSASTANPEDPAGQESSISPADPQGSSFVASATQGSFAATPSPPAPTADPQPSPTHSTVLGHDTQKQGAAE</sequence>